<comment type="subcellular location">
    <subcellularLocation>
        <location evidence="1">Membrane</location>
        <topology evidence="1">Multi-pass membrane protein</topology>
    </subcellularLocation>
</comment>
<dbReference type="InterPro" id="IPR013057">
    <property type="entry name" value="AA_transpt_TM"/>
</dbReference>
<keyword evidence="3 5" id="KW-1133">Transmembrane helix</keyword>
<keyword evidence="4 5" id="KW-0472">Membrane</keyword>
<feature type="transmembrane region" description="Helical" evidence="5">
    <location>
        <begin position="197"/>
        <end position="219"/>
    </location>
</feature>
<dbReference type="GO" id="GO:0015179">
    <property type="term" value="F:L-amino acid transmembrane transporter activity"/>
    <property type="evidence" value="ECO:0007669"/>
    <property type="project" value="TreeGrafter"/>
</dbReference>
<reference evidence="7 8" key="1">
    <citation type="journal article" date="2017" name="PLoS Biol.">
        <title>The sea cucumber genome provides insights into morphological evolution and visceral regeneration.</title>
        <authorList>
            <person name="Zhang X."/>
            <person name="Sun L."/>
            <person name="Yuan J."/>
            <person name="Sun Y."/>
            <person name="Gao Y."/>
            <person name="Zhang L."/>
            <person name="Li S."/>
            <person name="Dai H."/>
            <person name="Hamel J.F."/>
            <person name="Liu C."/>
            <person name="Yu Y."/>
            <person name="Liu S."/>
            <person name="Lin W."/>
            <person name="Guo K."/>
            <person name="Jin S."/>
            <person name="Xu P."/>
            <person name="Storey K.B."/>
            <person name="Huan P."/>
            <person name="Zhang T."/>
            <person name="Zhou Y."/>
            <person name="Zhang J."/>
            <person name="Lin C."/>
            <person name="Li X."/>
            <person name="Xing L."/>
            <person name="Huo D."/>
            <person name="Sun M."/>
            <person name="Wang L."/>
            <person name="Mercier A."/>
            <person name="Li F."/>
            <person name="Yang H."/>
            <person name="Xiang J."/>
        </authorList>
    </citation>
    <scope>NUCLEOTIDE SEQUENCE [LARGE SCALE GENOMIC DNA]</scope>
    <source>
        <strain evidence="7">Shaxun</strain>
        <tissue evidence="7">Muscle</tissue>
    </source>
</reference>
<gene>
    <name evidence="7" type="ORF">BSL78_01404</name>
</gene>
<feature type="transmembrane region" description="Helical" evidence="5">
    <location>
        <begin position="121"/>
        <end position="143"/>
    </location>
</feature>
<feature type="transmembrane region" description="Helical" evidence="5">
    <location>
        <begin position="289"/>
        <end position="311"/>
    </location>
</feature>
<feature type="transmembrane region" description="Helical" evidence="5">
    <location>
        <begin position="155"/>
        <end position="177"/>
    </location>
</feature>
<keyword evidence="2 5" id="KW-0812">Transmembrane</keyword>
<proteinExistence type="predicted"/>
<feature type="transmembrane region" description="Helical" evidence="5">
    <location>
        <begin position="82"/>
        <end position="101"/>
    </location>
</feature>
<keyword evidence="8" id="KW-1185">Reference proteome</keyword>
<dbReference type="STRING" id="307972.A0A2G8LND8"/>
<sequence length="365" mass="40631">MCGKHGRICCEICIILYCFGACITFLIVIGDQTDLILQTFLPEDVAKQFWAKRQFMIFLLGTFILYPLCLPKKVDFLKYPSSVGVFATLYVCAVIILTYYLKKGTHTLHPTTHSDYSWTRGFAAVPTICFGFQCHLSSVPVYASLKHRNVKHFSLIVLTAMSVSSVAYILSGTFGYLTFGFAVCPDILSTYSAKNAAISVARVMILVNMLTTYPVLHYCGRLALETMYKGFRGMAADDDDPQEAEKSHRDHVLVRPVTAPRNVFAKYSGGHIANRWIGRRLHLRLSRAGLKLILLNIACKLHGLCFLQFIFKHSATSERKRQYLIAAAIAFVAIGTFIFGTSVTQSVMDDISGQSLAQCVNEASP</sequence>
<dbReference type="Proteomes" id="UP000230750">
    <property type="component" value="Unassembled WGS sequence"/>
</dbReference>
<dbReference type="OrthoDB" id="438545at2759"/>
<evidence type="ECO:0000256" key="3">
    <source>
        <dbReference type="ARBA" id="ARBA00022989"/>
    </source>
</evidence>
<accession>A0A2G8LND8</accession>
<dbReference type="PANTHER" id="PTHR22950:SF652">
    <property type="entry name" value="TRANSMEMBRANE AMINO ACID TRANSPORTER FAMILY PROTEIN"/>
    <property type="match status" value="1"/>
</dbReference>
<protein>
    <submittedName>
        <fullName evidence="7">Putative sodium-coupled neutral amino acid transporter 7</fullName>
    </submittedName>
</protein>
<evidence type="ECO:0000256" key="2">
    <source>
        <dbReference type="ARBA" id="ARBA00022692"/>
    </source>
</evidence>
<feature type="domain" description="Amino acid transporter transmembrane" evidence="6">
    <location>
        <begin position="2"/>
        <end position="231"/>
    </location>
</feature>
<evidence type="ECO:0000313" key="7">
    <source>
        <dbReference type="EMBL" id="PIK61700.1"/>
    </source>
</evidence>
<dbReference type="PANTHER" id="PTHR22950">
    <property type="entry name" value="AMINO ACID TRANSPORTER"/>
    <property type="match status" value="1"/>
</dbReference>
<organism evidence="7 8">
    <name type="scientific">Stichopus japonicus</name>
    <name type="common">Sea cucumber</name>
    <dbReference type="NCBI Taxonomy" id="307972"/>
    <lineage>
        <taxon>Eukaryota</taxon>
        <taxon>Metazoa</taxon>
        <taxon>Echinodermata</taxon>
        <taxon>Eleutherozoa</taxon>
        <taxon>Echinozoa</taxon>
        <taxon>Holothuroidea</taxon>
        <taxon>Aspidochirotacea</taxon>
        <taxon>Aspidochirotida</taxon>
        <taxon>Stichopodidae</taxon>
        <taxon>Apostichopus</taxon>
    </lineage>
</organism>
<evidence type="ECO:0000313" key="8">
    <source>
        <dbReference type="Proteomes" id="UP000230750"/>
    </source>
</evidence>
<feature type="transmembrane region" description="Helical" evidence="5">
    <location>
        <begin position="323"/>
        <end position="343"/>
    </location>
</feature>
<feature type="transmembrane region" description="Helical" evidence="5">
    <location>
        <begin position="50"/>
        <end position="70"/>
    </location>
</feature>
<dbReference type="Pfam" id="PF01490">
    <property type="entry name" value="Aa_trans"/>
    <property type="match status" value="1"/>
</dbReference>
<name>A0A2G8LND8_STIJA</name>
<evidence type="ECO:0000256" key="4">
    <source>
        <dbReference type="ARBA" id="ARBA00023136"/>
    </source>
</evidence>
<evidence type="ECO:0000256" key="5">
    <source>
        <dbReference type="SAM" id="Phobius"/>
    </source>
</evidence>
<dbReference type="AlphaFoldDB" id="A0A2G8LND8"/>
<evidence type="ECO:0000259" key="6">
    <source>
        <dbReference type="Pfam" id="PF01490"/>
    </source>
</evidence>
<feature type="transmembrane region" description="Helical" evidence="5">
    <location>
        <begin position="12"/>
        <end position="30"/>
    </location>
</feature>
<dbReference type="EMBL" id="MRZV01000027">
    <property type="protein sequence ID" value="PIK61700.1"/>
    <property type="molecule type" value="Genomic_DNA"/>
</dbReference>
<comment type="caution">
    <text evidence="7">The sequence shown here is derived from an EMBL/GenBank/DDBJ whole genome shotgun (WGS) entry which is preliminary data.</text>
</comment>
<dbReference type="GO" id="GO:0016020">
    <property type="term" value="C:membrane"/>
    <property type="evidence" value="ECO:0007669"/>
    <property type="project" value="UniProtKB-SubCell"/>
</dbReference>
<evidence type="ECO:0000256" key="1">
    <source>
        <dbReference type="ARBA" id="ARBA00004141"/>
    </source>
</evidence>